<organism evidence="1 2">
    <name type="scientific">Periplaneta americana</name>
    <name type="common">American cockroach</name>
    <name type="synonym">Blatta americana</name>
    <dbReference type="NCBI Taxonomy" id="6978"/>
    <lineage>
        <taxon>Eukaryota</taxon>
        <taxon>Metazoa</taxon>
        <taxon>Ecdysozoa</taxon>
        <taxon>Arthropoda</taxon>
        <taxon>Hexapoda</taxon>
        <taxon>Insecta</taxon>
        <taxon>Pterygota</taxon>
        <taxon>Neoptera</taxon>
        <taxon>Polyneoptera</taxon>
        <taxon>Dictyoptera</taxon>
        <taxon>Blattodea</taxon>
        <taxon>Blattoidea</taxon>
        <taxon>Blattidae</taxon>
        <taxon>Blattinae</taxon>
        <taxon>Periplaneta</taxon>
    </lineage>
</organism>
<name>A0ABQ8TCQ5_PERAM</name>
<dbReference type="Proteomes" id="UP001148838">
    <property type="component" value="Unassembled WGS sequence"/>
</dbReference>
<evidence type="ECO:0008006" key="3">
    <source>
        <dbReference type="Google" id="ProtNLM"/>
    </source>
</evidence>
<evidence type="ECO:0000313" key="2">
    <source>
        <dbReference type="Proteomes" id="UP001148838"/>
    </source>
</evidence>
<comment type="caution">
    <text evidence="1">The sequence shown here is derived from an EMBL/GenBank/DDBJ whole genome shotgun (WGS) entry which is preliminary data.</text>
</comment>
<dbReference type="EMBL" id="JAJSOF020000013">
    <property type="protein sequence ID" value="KAJ4443689.1"/>
    <property type="molecule type" value="Genomic_DNA"/>
</dbReference>
<accession>A0ABQ8TCQ5</accession>
<sequence>MGIRRGLVDRASARRAENSGSNSVLVGEQYDARRMRKKLREKELEAWANLPQKGLGGELYSEFTPANSWIRHREGLTSSEWREAIKMAAHVSSVRSLPDRTRDNILCRMDEERMVLKLIRKRERNWLGNWLRRNCLLKDALEGMMNGRRVWGGRRYQIIDNIKIYGSYEKTKRKAENRKDWRMLGLQLENQYIANTRDLESELKTSLGKLPLDNNLISPDTIKNKRGLIDSRKLRKILRIEEFNKWCQLPQKGKGVSLYQDFTPANSWVRRHTGLSSSEWRDALKMTGNVAPVRAVPGRTQDNNHCRRCHSEVETLIHVLGSCPFGETLRNSRHHKIKSVIATCLQSNGYTIYEGVHRIADTGSHRRIDIITFKPGETKVNCPKTGLNLTSDTNKASLMKQLSQEKMGQDGEFLSISIVYIAD</sequence>
<proteinExistence type="predicted"/>
<evidence type="ECO:0000313" key="1">
    <source>
        <dbReference type="EMBL" id="KAJ4443689.1"/>
    </source>
</evidence>
<reference evidence="1 2" key="1">
    <citation type="journal article" date="2022" name="Allergy">
        <title>Genome assembly and annotation of Periplaneta americana reveal a comprehensive cockroach allergen profile.</title>
        <authorList>
            <person name="Wang L."/>
            <person name="Xiong Q."/>
            <person name="Saelim N."/>
            <person name="Wang L."/>
            <person name="Nong W."/>
            <person name="Wan A.T."/>
            <person name="Shi M."/>
            <person name="Liu X."/>
            <person name="Cao Q."/>
            <person name="Hui J.H.L."/>
            <person name="Sookrung N."/>
            <person name="Leung T.F."/>
            <person name="Tungtrongchitr A."/>
            <person name="Tsui S.K.W."/>
        </authorList>
    </citation>
    <scope>NUCLEOTIDE SEQUENCE [LARGE SCALE GENOMIC DNA]</scope>
    <source>
        <strain evidence="1">PWHHKU_190912</strain>
    </source>
</reference>
<gene>
    <name evidence="1" type="ORF">ANN_05364</name>
</gene>
<keyword evidence="2" id="KW-1185">Reference proteome</keyword>
<protein>
    <recommendedName>
        <fullName evidence="3">Reverse transcriptase</fullName>
    </recommendedName>
</protein>